<sequence length="455" mass="50784">MTITVHTRATTVRSNVHSLKPDDAAIDKWYRDRELELIASLFYDGNSNGIVLEPHQRRTYWQAPELRFVSPPIGLGRLDLYNTLQRVAVVQYALFNWAITEERQRVFARRSGENNLHTPCGVLPRAVEGYILPILANCSQVYDLIPIAAFHNNQMGARCERPKEAISAAIANRARREAEAEAYAAMQAAAPVTPAPQQTLHVDDRDYLTEPMRFMVHGLEVSLGRHSVADHPAPGAGRVVSRLPHPYESITDRVKIPPAIIDDTIITFGEDLFTGSRTFREGDWICICGTHNFANRTQCMNPGCRTAKTVMAPAAVPITPSRSALGDPGDWFCDFCGLCNWTRRAFCLRCCPLDADNIEEAITKGIVHFGDPIIHILRLGDKRAKALKKKPAMGAQCPCFGPHHGTRCHQVGIGVNATLWEKYLMAQDNILERLRAMPSSVPPPQPRAHHNGRRR</sequence>
<feature type="region of interest" description="Disordered" evidence="4">
    <location>
        <begin position="436"/>
        <end position="455"/>
    </location>
</feature>
<dbReference type="KEGG" id="ccac:CcaHIS019_0103060"/>
<dbReference type="GeneID" id="85491459"/>
<dbReference type="PANTHER" id="PTHR23111">
    <property type="entry name" value="ZINC FINGER PROTEIN"/>
    <property type="match status" value="1"/>
</dbReference>
<dbReference type="RefSeq" id="XP_060452854.1">
    <property type="nucleotide sequence ID" value="XM_060598856.1"/>
</dbReference>
<organism evidence="6 7">
    <name type="scientific">Cutaneotrichosporon cavernicola</name>
    <dbReference type="NCBI Taxonomy" id="279322"/>
    <lineage>
        <taxon>Eukaryota</taxon>
        <taxon>Fungi</taxon>
        <taxon>Dikarya</taxon>
        <taxon>Basidiomycota</taxon>
        <taxon>Agaricomycotina</taxon>
        <taxon>Tremellomycetes</taxon>
        <taxon>Trichosporonales</taxon>
        <taxon>Trichosporonaceae</taxon>
        <taxon>Cutaneotrichosporon</taxon>
    </lineage>
</organism>
<dbReference type="SUPFAM" id="SSF90209">
    <property type="entry name" value="Ran binding protein zinc finger-like"/>
    <property type="match status" value="1"/>
</dbReference>
<dbReference type="GO" id="GO:0008270">
    <property type="term" value="F:zinc ion binding"/>
    <property type="evidence" value="ECO:0007669"/>
    <property type="project" value="UniProtKB-KW"/>
</dbReference>
<keyword evidence="3" id="KW-0862">Zinc</keyword>
<evidence type="ECO:0000256" key="2">
    <source>
        <dbReference type="ARBA" id="ARBA00022771"/>
    </source>
</evidence>
<feature type="domain" description="RanBP2-type" evidence="5">
    <location>
        <begin position="331"/>
        <end position="350"/>
    </location>
</feature>
<dbReference type="PANTHER" id="PTHR23111:SF40">
    <property type="entry name" value="RNA-BINDING PROTEIN INVOLVED IN HETEROCHROMATIN ASSEMBLY-RELATED"/>
    <property type="match status" value="1"/>
</dbReference>
<dbReference type="SMART" id="SM00547">
    <property type="entry name" value="ZnF_RBZ"/>
    <property type="match status" value="2"/>
</dbReference>
<keyword evidence="2" id="KW-0863">Zinc-finger</keyword>
<reference evidence="6" key="1">
    <citation type="journal article" date="2023" name="BMC Genomics">
        <title>Chromosome-level genome assemblies of Cutaneotrichosporon spp. (Trichosporonales, Basidiomycota) reveal imbalanced evolution between nucleotide sequences and chromosome synteny.</title>
        <authorList>
            <person name="Kobayashi Y."/>
            <person name="Kayamori A."/>
            <person name="Aoki K."/>
            <person name="Shiwa Y."/>
            <person name="Matsutani M."/>
            <person name="Fujita N."/>
            <person name="Sugita T."/>
            <person name="Iwasaki W."/>
            <person name="Tanaka N."/>
            <person name="Takashima M."/>
        </authorList>
    </citation>
    <scope>NUCLEOTIDE SEQUENCE</scope>
    <source>
        <strain evidence="6">HIS019</strain>
    </source>
</reference>
<dbReference type="AlphaFoldDB" id="A0AA48IHU5"/>
<dbReference type="InterPro" id="IPR001876">
    <property type="entry name" value="Znf_RanBP2"/>
</dbReference>
<evidence type="ECO:0000256" key="4">
    <source>
        <dbReference type="SAM" id="MobiDB-lite"/>
    </source>
</evidence>
<evidence type="ECO:0000313" key="6">
    <source>
        <dbReference type="EMBL" id="BEI87588.1"/>
    </source>
</evidence>
<gene>
    <name evidence="6" type="ORF">CcaverHIS019_0103060</name>
</gene>
<keyword evidence="7" id="KW-1185">Reference proteome</keyword>
<protein>
    <recommendedName>
        <fullName evidence="5">RanBP2-type domain-containing protein</fullName>
    </recommendedName>
</protein>
<keyword evidence="1" id="KW-0479">Metal-binding</keyword>
<evidence type="ECO:0000313" key="7">
    <source>
        <dbReference type="Proteomes" id="UP001233271"/>
    </source>
</evidence>
<dbReference type="GO" id="GO:0003729">
    <property type="term" value="F:mRNA binding"/>
    <property type="evidence" value="ECO:0007669"/>
    <property type="project" value="TreeGrafter"/>
</dbReference>
<dbReference type="Gene3D" id="4.10.1060.10">
    <property type="entry name" value="Zinc finger, RanBP2-type"/>
    <property type="match status" value="1"/>
</dbReference>
<dbReference type="InterPro" id="IPR036443">
    <property type="entry name" value="Znf_RanBP2_sf"/>
</dbReference>
<dbReference type="PROSITE" id="PS01358">
    <property type="entry name" value="ZF_RANBP2_1"/>
    <property type="match status" value="1"/>
</dbReference>
<dbReference type="EMBL" id="AP028212">
    <property type="protein sequence ID" value="BEI87588.1"/>
    <property type="molecule type" value="Genomic_DNA"/>
</dbReference>
<proteinExistence type="predicted"/>
<evidence type="ECO:0000256" key="1">
    <source>
        <dbReference type="ARBA" id="ARBA00022723"/>
    </source>
</evidence>
<dbReference type="Proteomes" id="UP001233271">
    <property type="component" value="Chromosome 1"/>
</dbReference>
<evidence type="ECO:0000256" key="3">
    <source>
        <dbReference type="ARBA" id="ARBA00022833"/>
    </source>
</evidence>
<accession>A0AA48IHU5</accession>
<name>A0AA48IHU5_9TREE</name>
<evidence type="ECO:0000259" key="5">
    <source>
        <dbReference type="PROSITE" id="PS01358"/>
    </source>
</evidence>